<dbReference type="Proteomes" id="UP000076552">
    <property type="component" value="Unassembled WGS sequence"/>
</dbReference>
<reference evidence="7 8" key="1">
    <citation type="submission" date="2015-06" db="EMBL/GenBank/DDBJ databases">
        <title>Survival trade-offs in plant roots during colonization by closely related pathogenic and mutualistic fungi.</title>
        <authorList>
            <person name="Hacquard S."/>
            <person name="Kracher B."/>
            <person name="Hiruma K."/>
            <person name="Weinman A."/>
            <person name="Muench P."/>
            <person name="Garrido Oter R."/>
            <person name="Ver Loren van Themaat E."/>
            <person name="Dallerey J.-F."/>
            <person name="Damm U."/>
            <person name="Henrissat B."/>
            <person name="Lespinet O."/>
            <person name="Thon M."/>
            <person name="Kemen E."/>
            <person name="McHardy A.C."/>
            <person name="Schulze-Lefert P."/>
            <person name="O'Connell R.J."/>
        </authorList>
    </citation>
    <scope>NUCLEOTIDE SEQUENCE [LARGE SCALE GENOMIC DNA]</scope>
    <source>
        <strain evidence="7 8">0861</strain>
    </source>
</reference>
<feature type="domain" description="Amidase" evidence="6">
    <location>
        <begin position="75"/>
        <end position="523"/>
    </location>
</feature>
<comment type="similarity">
    <text evidence="2">Belongs to the amidase family.</text>
</comment>
<accession>A0A166NF23</accession>
<evidence type="ECO:0000256" key="1">
    <source>
        <dbReference type="ARBA" id="ARBA00001311"/>
    </source>
</evidence>
<proteinExistence type="inferred from homology"/>
<keyword evidence="4" id="KW-0378">Hydrolase</keyword>
<evidence type="ECO:0000256" key="2">
    <source>
        <dbReference type="ARBA" id="ARBA00009199"/>
    </source>
</evidence>
<dbReference type="SUPFAM" id="SSF75304">
    <property type="entry name" value="Amidase signature (AS) enzymes"/>
    <property type="match status" value="1"/>
</dbReference>
<dbReference type="PROSITE" id="PS00571">
    <property type="entry name" value="AMIDASES"/>
    <property type="match status" value="1"/>
</dbReference>
<dbReference type="STRING" id="708197.A0A166NF23"/>
<evidence type="ECO:0000256" key="3">
    <source>
        <dbReference type="ARBA" id="ARBA00012922"/>
    </source>
</evidence>
<dbReference type="EC" id="3.5.1.4" evidence="3"/>
<comment type="catalytic activity">
    <reaction evidence="1">
        <text>a monocarboxylic acid amide + H2O = a monocarboxylate + NH4(+)</text>
        <dbReference type="Rhea" id="RHEA:12020"/>
        <dbReference type="ChEBI" id="CHEBI:15377"/>
        <dbReference type="ChEBI" id="CHEBI:28938"/>
        <dbReference type="ChEBI" id="CHEBI:35757"/>
        <dbReference type="ChEBI" id="CHEBI:83628"/>
        <dbReference type="EC" id="3.5.1.4"/>
    </reaction>
</comment>
<dbReference type="PIRSF" id="PIRSF001221">
    <property type="entry name" value="Amidase_fungi"/>
    <property type="match status" value="1"/>
</dbReference>
<evidence type="ECO:0000256" key="4">
    <source>
        <dbReference type="ARBA" id="ARBA00022801"/>
    </source>
</evidence>
<evidence type="ECO:0000313" key="8">
    <source>
        <dbReference type="Proteomes" id="UP000076552"/>
    </source>
</evidence>
<dbReference type="PANTHER" id="PTHR46072:SF4">
    <property type="entry name" value="AMIDASE C550.07-RELATED"/>
    <property type="match status" value="1"/>
</dbReference>
<sequence>MRFGSPIARALAMRDDSLAKISPPLKLGNLPDPLPSNVCEIRHLVLEPEEIEITSLDADEILAAIRSKKYSCVTVTKAFLRAAALAQVLTNCITELLPEMALERAALLDALPEPLGPLHGLPISVKEHHGMFGRMKTCGMVAYIDAETSGVSGVNDVLWASGAVFYARTTMPQTGMHLETSSNIYGTTLNPRNLSLTPGGSSGGEAALVAFRGSVLGVGGDSGGSIRAPAGCTGIYGFKPSTGRLSRGGARAVPGGDGIVGAHGPMCTSRSALSLFMSTYCNAEPWQQDTSLAPLPWREVKLPTKLKIGVMWNDGIVMPHPPVRRALEEVTSALRAHGDQFEVVQWIPLNHSRAYEISMGLYFEDGGKAIKKVLEDGGEEPCPLTQWIFDNELVKDKTKEEVWALKAERNEYRQQYNDHWLATAAPDDHAVDAILSPVSPSAAPPHGTSTYWLYTSQWNLLEYPAVCFPVTTVDPAKDVKDCGYVPKNPRDKYQHDHYDPKTYVDAPIGIQIITRKFEDEKCLAILEAIEKAMGRE</sequence>
<dbReference type="InterPro" id="IPR020556">
    <property type="entry name" value="Amidase_CS"/>
</dbReference>
<keyword evidence="8" id="KW-1185">Reference proteome</keyword>
<dbReference type="EMBL" id="LFIV01000214">
    <property type="protein sequence ID" value="KZL65615.1"/>
    <property type="molecule type" value="Genomic_DNA"/>
</dbReference>
<dbReference type="InterPro" id="IPR023631">
    <property type="entry name" value="Amidase_dom"/>
</dbReference>
<dbReference type="Gene3D" id="3.90.1300.10">
    <property type="entry name" value="Amidase signature (AS) domain"/>
    <property type="match status" value="1"/>
</dbReference>
<dbReference type="PANTHER" id="PTHR46072">
    <property type="entry name" value="AMIDASE-RELATED-RELATED"/>
    <property type="match status" value="1"/>
</dbReference>
<dbReference type="InterPro" id="IPR036928">
    <property type="entry name" value="AS_sf"/>
</dbReference>
<feature type="active site" description="Charge relay system" evidence="5">
    <location>
        <position position="126"/>
    </location>
</feature>
<gene>
    <name evidence="7" type="ORF">CT0861_02955</name>
</gene>
<organism evidence="7 8">
    <name type="scientific">Colletotrichum tofieldiae</name>
    <dbReference type="NCBI Taxonomy" id="708197"/>
    <lineage>
        <taxon>Eukaryota</taxon>
        <taxon>Fungi</taxon>
        <taxon>Dikarya</taxon>
        <taxon>Ascomycota</taxon>
        <taxon>Pezizomycotina</taxon>
        <taxon>Sordariomycetes</taxon>
        <taxon>Hypocreomycetidae</taxon>
        <taxon>Glomerellales</taxon>
        <taxon>Glomerellaceae</taxon>
        <taxon>Colletotrichum</taxon>
        <taxon>Colletotrichum spaethianum species complex</taxon>
    </lineage>
</organism>
<comment type="caution">
    <text evidence="7">The sequence shown here is derived from an EMBL/GenBank/DDBJ whole genome shotgun (WGS) entry which is preliminary data.</text>
</comment>
<dbReference type="AlphaFoldDB" id="A0A166NF23"/>
<name>A0A166NF23_9PEZI</name>
<dbReference type="GO" id="GO:0004040">
    <property type="term" value="F:amidase activity"/>
    <property type="evidence" value="ECO:0007669"/>
    <property type="project" value="UniProtKB-EC"/>
</dbReference>
<feature type="active site" description="Charge relay system" evidence="5">
    <location>
        <position position="201"/>
    </location>
</feature>
<dbReference type="Pfam" id="PF01425">
    <property type="entry name" value="Amidase"/>
    <property type="match status" value="1"/>
</dbReference>
<evidence type="ECO:0000313" key="7">
    <source>
        <dbReference type="EMBL" id="KZL65615.1"/>
    </source>
</evidence>
<protein>
    <recommendedName>
        <fullName evidence="3">amidase</fullName>
        <ecNumber evidence="3">3.5.1.4</ecNumber>
    </recommendedName>
</protein>
<evidence type="ECO:0000259" key="6">
    <source>
        <dbReference type="Pfam" id="PF01425"/>
    </source>
</evidence>
<evidence type="ECO:0000256" key="5">
    <source>
        <dbReference type="PIRSR" id="PIRSR001221-1"/>
    </source>
</evidence>
<feature type="active site" description="Acyl-ester intermediate" evidence="5">
    <location>
        <position position="225"/>
    </location>
</feature>